<dbReference type="PROSITE" id="PS51257">
    <property type="entry name" value="PROKAR_LIPOPROTEIN"/>
    <property type="match status" value="1"/>
</dbReference>
<dbReference type="EMBL" id="CP149782">
    <property type="protein sequence ID" value="WYF45410.1"/>
    <property type="molecule type" value="Genomic_DNA"/>
</dbReference>
<keyword evidence="2" id="KW-0812">Transmembrane</keyword>
<gene>
    <name evidence="3" type="primary">pilO</name>
    <name evidence="3" type="ORF">WDJ50_04590</name>
</gene>
<organism evidence="3">
    <name type="scientific">Deinococcus sp. VB142</name>
    <dbReference type="NCBI Taxonomy" id="3112952"/>
    <lineage>
        <taxon>Bacteria</taxon>
        <taxon>Thermotogati</taxon>
        <taxon>Deinococcota</taxon>
        <taxon>Deinococci</taxon>
        <taxon>Deinococcales</taxon>
        <taxon>Deinococcaceae</taxon>
        <taxon>Deinococcus</taxon>
    </lineage>
</organism>
<name>A0AAU6Q4R4_9DEIO</name>
<sequence length="223" mass="23175">MSSVKLTPQYIFALVVLACFVLGYLVYSQLIQPRQLEITTLNGEIEQRQLQLSADQGKAAQVLNLTKEVQGLEVERERFLQALPPTANFGQVISNIKQTVSAAGGDLKSLGFSAGTADANLPAGVKPIGITMTIDGQFPQLFEVLRNLELQGRFTTVDTVGLQAQANDSVQGNQGTKLSGNMGLTVYTFDAAQAAAGGTTPAAAGTPAPAPAAPAPSASGGTQ</sequence>
<evidence type="ECO:0000313" key="3">
    <source>
        <dbReference type="EMBL" id="WYF45410.1"/>
    </source>
</evidence>
<dbReference type="AlphaFoldDB" id="A0AAU6Q4R4"/>
<keyword evidence="2" id="KW-0472">Membrane</keyword>
<proteinExistence type="predicted"/>
<reference evidence="3" key="1">
    <citation type="submission" date="2024-03" db="EMBL/GenBank/DDBJ databases">
        <title>Deinococcus weizhi sp. nov., isolated from human skin.</title>
        <authorList>
            <person name="Wei Z."/>
            <person name="Tian F."/>
            <person name="Yang C."/>
            <person name="Xin L.T."/>
            <person name="Wen Z.J."/>
            <person name="Lan K.C."/>
            <person name="Yu L."/>
            <person name="Zhe W."/>
            <person name="Dan F.D."/>
            <person name="Jun W."/>
            <person name="Rui Z."/>
            <person name="Yong X.J."/>
            <person name="Ting Y."/>
            <person name="Wei X."/>
            <person name="Xu Z.G."/>
            <person name="Xin Z."/>
            <person name="Dong F.G."/>
            <person name="Ni X.M."/>
            <person name="Zheng M.G."/>
            <person name="Chun Y."/>
            <person name="Qian W.X."/>
        </authorList>
    </citation>
    <scope>NUCLEOTIDE SEQUENCE</scope>
    <source>
        <strain evidence="3">VB142</strain>
    </source>
</reference>
<protein>
    <submittedName>
        <fullName evidence="3">Type 4a pilus biogenesis protein PilO</fullName>
    </submittedName>
</protein>
<dbReference type="Gene3D" id="3.30.70.60">
    <property type="match status" value="1"/>
</dbReference>
<feature type="region of interest" description="Disordered" evidence="1">
    <location>
        <begin position="197"/>
        <end position="223"/>
    </location>
</feature>
<dbReference type="Pfam" id="PF10741">
    <property type="entry name" value="T2SSM_b"/>
    <property type="match status" value="1"/>
</dbReference>
<feature type="transmembrane region" description="Helical" evidence="2">
    <location>
        <begin position="6"/>
        <end position="27"/>
    </location>
</feature>
<dbReference type="InterPro" id="IPR034756">
    <property type="entry name" value="T2SSM_b"/>
</dbReference>
<accession>A0AAU6Q4R4</accession>
<keyword evidence="2" id="KW-1133">Transmembrane helix</keyword>
<dbReference type="RefSeq" id="WP_303103001.1">
    <property type="nucleotide sequence ID" value="NZ_CP149782.1"/>
</dbReference>
<evidence type="ECO:0000256" key="1">
    <source>
        <dbReference type="SAM" id="MobiDB-lite"/>
    </source>
</evidence>
<evidence type="ECO:0000256" key="2">
    <source>
        <dbReference type="SAM" id="Phobius"/>
    </source>
</evidence>
<feature type="compositionally biased region" description="Low complexity" evidence="1">
    <location>
        <begin position="197"/>
        <end position="207"/>
    </location>
</feature>
<dbReference type="InterPro" id="IPR014717">
    <property type="entry name" value="Transl_elong_EF1B/ribsomal_bS6"/>
</dbReference>